<dbReference type="Pfam" id="PF25199">
    <property type="entry name" value="nSTAND_NTPase5"/>
    <property type="match status" value="1"/>
</dbReference>
<reference evidence="2 3" key="1">
    <citation type="submission" date="2017-04" db="EMBL/GenBank/DDBJ databases">
        <authorList>
            <person name="Afonso C.L."/>
            <person name="Miller P.J."/>
            <person name="Scott M.A."/>
            <person name="Spackman E."/>
            <person name="Goraichik I."/>
            <person name="Dimitrov K.M."/>
            <person name="Suarez D.L."/>
            <person name="Swayne D.E."/>
        </authorList>
    </citation>
    <scope>NUCLEOTIDE SEQUENCE [LARGE SCALE GENOMIC DNA]</scope>
    <source>
        <strain evidence="2 3">DSM 3385</strain>
    </source>
</reference>
<sequence length="1142" mass="129088">MVQTETPEKVVIETIKEERPLLLFLGQDAWNIRGEPDPVLKHTLTHLNKEGTGIKGWPSLIKSETLPHDFFQWLAERFRRRVQPDWLKTIFTLPFSAIFTSSLDPSIKDAFSVEGRYPQVILTGEEIPIVVRSRNRTPIYYLFGRAGQDDENSKPPISAQTLRKRRNTHAIPMLNRLAETVTSMGTVVVEGFNPKNDWLQLDDVLAVIDQMPDKHVIWFGWDENHNLPELKEVEDLAEQGKILLTKTKLSSLVAELNATGKLRDPSQYLLGESSDITFANRKFFAPTPEMRIRVESVASIIDDSWTTFLPPLGDDALYVSFRQFHGDAEGARNLVEGIRRKLAIKRDFEKELFKKVLNASLEHEKYNDPIVLHGQSGTGKSIALSRLVLFLKEKGDVAILYSVSRIPQSTDLSDFCELAENSGASSTVVICDCNAHISRYRELLHQLKSRGRKIVVVGSCYRQIDKALASNKELIEAPTSLSGSERSDLATLLNQFGAVTSSDKISGSSNVLAALYRVLPASRAKFIQGLGCEAQVAEGDIRERGKIRKKQMGHSNLAEQLIAAGLANGQNTLLDQCIDDALENIDDSAGKLIDYVMVPGRINCSVPINLLIRAVSTNSEKIDLNTIARMFSGIDLFRWRRSDQEGEDFLISPRIQLEAALICRRRLVNPLVQGERLVALIEAARLSWDAGGAERRFLIDLIQKFGPDGPEGNYFKNSYLDAARALTNLRQRFSILDPSLMLQESALRRAAIRLNTIEESEQSTILDEARDSIQSAIEHLNKNRYSGSQRTMNNLLVERASIYGFLASNCLKRVCSNDEIWSAYTAARTVAQAAANSISTYYPLDISLWVPADLLDSDALSEQQKIDLRADIHSVLDRIDKDNLEYEQKNQFEIRRLKLGELLKIPNLSDEAFAELDNIGSTAGFFLRARSYGPEVGYNASDDITDNDIEKAKAAVSFLIKNWEKINSDLRCLRYLLQCKWIATTKHYLFRGERQSLPFDNETRRSILEIVQALIATTGDNCDYAFKYLEAVFTWLLGDEGQAKQQWQTLSRETDNNDPRRIYKHHIFTKSDGYPQIFSGRVEREHAQGRWSVNVDELNRRIFMRQADFPEVELAYGRSVSNFTIGFNYIGPIADSLKHIRR</sequence>
<dbReference type="STRING" id="1121400.SAMN02746065_103117"/>
<dbReference type="InterPro" id="IPR057574">
    <property type="entry name" value="nSTAND_NTPase5_dom"/>
</dbReference>
<dbReference type="AlphaFoldDB" id="A0A1W1ZSC6"/>
<dbReference type="RefSeq" id="WP_084067086.1">
    <property type="nucleotide sequence ID" value="NZ_FWXY01000003.1"/>
</dbReference>
<feature type="domain" description="Novel STAND NTPase 5" evidence="1">
    <location>
        <begin position="338"/>
        <end position="460"/>
    </location>
</feature>
<proteinExistence type="predicted"/>
<gene>
    <name evidence="2" type="ORF">SAMN02746065_103117</name>
</gene>
<keyword evidence="3" id="KW-1185">Reference proteome</keyword>
<dbReference type="OrthoDB" id="7051397at2"/>
<evidence type="ECO:0000313" key="2">
    <source>
        <dbReference type="EMBL" id="SMC50951.1"/>
    </source>
</evidence>
<accession>A0A1W1ZSC6</accession>
<evidence type="ECO:0000313" key="3">
    <source>
        <dbReference type="Proteomes" id="UP000192418"/>
    </source>
</evidence>
<dbReference type="SUPFAM" id="SSF52540">
    <property type="entry name" value="P-loop containing nucleoside triphosphate hydrolases"/>
    <property type="match status" value="1"/>
</dbReference>
<dbReference type="EMBL" id="FWXY01000003">
    <property type="protein sequence ID" value="SMC50951.1"/>
    <property type="molecule type" value="Genomic_DNA"/>
</dbReference>
<dbReference type="Proteomes" id="UP000192418">
    <property type="component" value="Unassembled WGS sequence"/>
</dbReference>
<dbReference type="InterPro" id="IPR027417">
    <property type="entry name" value="P-loop_NTPase"/>
</dbReference>
<protein>
    <recommendedName>
        <fullName evidence="1">Novel STAND NTPase 5 domain-containing protein</fullName>
    </recommendedName>
</protein>
<organism evidence="2 3">
    <name type="scientific">Desulfocicer vacuolatum DSM 3385</name>
    <dbReference type="NCBI Taxonomy" id="1121400"/>
    <lineage>
        <taxon>Bacteria</taxon>
        <taxon>Pseudomonadati</taxon>
        <taxon>Thermodesulfobacteriota</taxon>
        <taxon>Desulfobacteria</taxon>
        <taxon>Desulfobacterales</taxon>
        <taxon>Desulfobacteraceae</taxon>
        <taxon>Desulfocicer</taxon>
    </lineage>
</organism>
<name>A0A1W1ZSC6_9BACT</name>
<evidence type="ECO:0000259" key="1">
    <source>
        <dbReference type="Pfam" id="PF25199"/>
    </source>
</evidence>